<evidence type="ECO:0000313" key="3">
    <source>
        <dbReference type="RefSeq" id="XP_009762468.1"/>
    </source>
</evidence>
<gene>
    <name evidence="3" type="primary">LOC104214497</name>
</gene>
<organism evidence="2 3">
    <name type="scientific">Nicotiana sylvestris</name>
    <name type="common">Wood tobacco</name>
    <name type="synonym">South American tobacco</name>
    <dbReference type="NCBI Taxonomy" id="4096"/>
    <lineage>
        <taxon>Eukaryota</taxon>
        <taxon>Viridiplantae</taxon>
        <taxon>Streptophyta</taxon>
        <taxon>Embryophyta</taxon>
        <taxon>Tracheophyta</taxon>
        <taxon>Spermatophyta</taxon>
        <taxon>Magnoliopsida</taxon>
        <taxon>eudicotyledons</taxon>
        <taxon>Gunneridae</taxon>
        <taxon>Pentapetalae</taxon>
        <taxon>asterids</taxon>
        <taxon>lamiids</taxon>
        <taxon>Solanales</taxon>
        <taxon>Solanaceae</taxon>
        <taxon>Nicotianoideae</taxon>
        <taxon>Nicotianeae</taxon>
        <taxon>Nicotiana</taxon>
    </lineage>
</organism>
<dbReference type="OrthoDB" id="1302012at2759"/>
<sequence length="439" mass="51637">MFDRKPMIVKPSKSDMEITKEQMDNIPIWVRMVGLDVKYWGRTSLTKITGLIGKSLRTDAATTKRERLTYARVLVEVKLNHEYPTSIWFENEAGKIVEQKIHYEWKPVMCEKCRNYGHELNECPKFINEEHEKNEKKQELEMQEKIVQQNAGEGTQQGQTQIEKEEQQIQNQQGGYEQMERGRYYKQGYRTGKYARRGMIIPEEPLKIRNAFKTLEKQQNSEEESTSQTVGMFGLLETKVKRAKAQRAALNLCSGWSCSTNLSKHKGGRIWVLWKPMIFDVNIISVTEQLIQCEIQHRGNRMVFAVTIVYGFNDAALRKSLWEEIKKINEQMRGPWAVMGYFNCVLNREDMGSQVRMSEIRDFKNCVEECELQEMKSSGAFYTWNNKQRSEDRVYSRIDRVLINTEWIIILPNSEVHYRNEGTYDHSPAIIRWAENQKR</sequence>
<evidence type="ECO:0000313" key="2">
    <source>
        <dbReference type="Proteomes" id="UP000189701"/>
    </source>
</evidence>
<dbReference type="InterPro" id="IPR040256">
    <property type="entry name" value="At4g02000-like"/>
</dbReference>
<dbReference type="AlphaFoldDB" id="A0A1U7V7V0"/>
<reference evidence="3" key="2">
    <citation type="submission" date="2025-08" db="UniProtKB">
        <authorList>
            <consortium name="RefSeq"/>
        </authorList>
    </citation>
    <scope>IDENTIFICATION</scope>
    <source>
        <tissue evidence="3">Leaf</tissue>
    </source>
</reference>
<dbReference type="PANTHER" id="PTHR31286">
    <property type="entry name" value="GLYCINE-RICH CELL WALL STRUCTURAL PROTEIN 1.8-LIKE"/>
    <property type="match status" value="1"/>
</dbReference>
<dbReference type="Proteomes" id="UP000189701">
    <property type="component" value="Unplaced"/>
</dbReference>
<dbReference type="SUPFAM" id="SSF57756">
    <property type="entry name" value="Retrovirus zinc finger-like domains"/>
    <property type="match status" value="1"/>
</dbReference>
<keyword evidence="2" id="KW-1185">Reference proteome</keyword>
<dbReference type="InterPro" id="IPR036875">
    <property type="entry name" value="Znf_CCHC_sf"/>
</dbReference>
<dbReference type="eggNOG" id="KOG1075">
    <property type="taxonomic scope" value="Eukaryota"/>
</dbReference>
<dbReference type="PANTHER" id="PTHR31286:SF165">
    <property type="entry name" value="DUF4283 DOMAIN-CONTAINING PROTEIN"/>
    <property type="match status" value="1"/>
</dbReference>
<feature type="compositionally biased region" description="Low complexity" evidence="1">
    <location>
        <begin position="150"/>
        <end position="161"/>
    </location>
</feature>
<evidence type="ECO:0000256" key="1">
    <source>
        <dbReference type="SAM" id="MobiDB-lite"/>
    </source>
</evidence>
<dbReference type="GO" id="GO:0008270">
    <property type="term" value="F:zinc ion binding"/>
    <property type="evidence" value="ECO:0007669"/>
    <property type="project" value="InterPro"/>
</dbReference>
<name>A0A1U7V7V0_NICSY</name>
<reference evidence="2" key="1">
    <citation type="journal article" date="2013" name="Genome Biol.">
        <title>Reference genomes and transcriptomes of Nicotiana sylvestris and Nicotiana tomentosiformis.</title>
        <authorList>
            <person name="Sierro N."/>
            <person name="Battey J.N."/>
            <person name="Ouadi S."/>
            <person name="Bovet L."/>
            <person name="Goepfert S."/>
            <person name="Bakaher N."/>
            <person name="Peitsch M.C."/>
            <person name="Ivanov N.V."/>
        </authorList>
    </citation>
    <scope>NUCLEOTIDE SEQUENCE [LARGE SCALE GENOMIC DNA]</scope>
</reference>
<dbReference type="SUPFAM" id="SSF56219">
    <property type="entry name" value="DNase I-like"/>
    <property type="match status" value="1"/>
</dbReference>
<protein>
    <submittedName>
        <fullName evidence="3">Uncharacterized protein LOC104214497</fullName>
    </submittedName>
</protein>
<dbReference type="InterPro" id="IPR036691">
    <property type="entry name" value="Endo/exonu/phosph_ase_sf"/>
</dbReference>
<proteinExistence type="predicted"/>
<dbReference type="Gene3D" id="3.60.10.10">
    <property type="entry name" value="Endonuclease/exonuclease/phosphatase"/>
    <property type="match status" value="1"/>
</dbReference>
<dbReference type="RefSeq" id="XP_009762468.1">
    <property type="nucleotide sequence ID" value="XM_009764166.1"/>
</dbReference>
<accession>A0A1U7V7V0</accession>
<dbReference type="GO" id="GO:0003676">
    <property type="term" value="F:nucleic acid binding"/>
    <property type="evidence" value="ECO:0007669"/>
    <property type="project" value="InterPro"/>
</dbReference>
<feature type="region of interest" description="Disordered" evidence="1">
    <location>
        <begin position="150"/>
        <end position="176"/>
    </location>
</feature>